<sequence>MHRTALRGLYGGNNYHKSKSQAVISPVVDDMDTCEDGDLSRGEEGNGFGVRSNTSLRRSSNNAMDTAANMHGAAVALKIHDVPEDAEYPLQRKSATLTTDAGMLSRLGVGQFFGDRSSNQDQESFAGAPIGQKYTVLGQKQQWRKNRASRSRQLHTISPVDDDNRAVRVEGDTYSSGRGSTIPSSTSSYSEGRSSRAPSSAESFSEGTSSLQSNSSGRDNEYSHGRSQCEGSSAEDNQRFVVTKQRKSKYAAKLHLNGQKPLYLGRYKNEEAALAACESAYSVISTPRK</sequence>
<reference evidence="2 3" key="1">
    <citation type="submission" date="2013-11" db="EMBL/GenBank/DDBJ databases">
        <title>The Genome Sequence of Phytophthora parasitica P1976.</title>
        <authorList>
            <consortium name="The Broad Institute Genomics Platform"/>
            <person name="Russ C."/>
            <person name="Tyler B."/>
            <person name="Panabieres F."/>
            <person name="Shan W."/>
            <person name="Tripathy S."/>
            <person name="Grunwald N."/>
            <person name="Machado M."/>
            <person name="Johnson C.S."/>
            <person name="Walker B."/>
            <person name="Young S."/>
            <person name="Zeng Q."/>
            <person name="Gargeya S."/>
            <person name="Fitzgerald M."/>
            <person name="Haas B."/>
            <person name="Abouelleil A."/>
            <person name="Allen A.W."/>
            <person name="Alvarado L."/>
            <person name="Arachchi H.M."/>
            <person name="Berlin A.M."/>
            <person name="Chapman S.B."/>
            <person name="Gainer-Dewar J."/>
            <person name="Goldberg J."/>
            <person name="Griggs A."/>
            <person name="Gujja S."/>
            <person name="Hansen M."/>
            <person name="Howarth C."/>
            <person name="Imamovic A."/>
            <person name="Ireland A."/>
            <person name="Larimer J."/>
            <person name="McCowan C."/>
            <person name="Murphy C."/>
            <person name="Pearson M."/>
            <person name="Poon T.W."/>
            <person name="Priest M."/>
            <person name="Roberts A."/>
            <person name="Saif S."/>
            <person name="Shea T."/>
            <person name="Sisk P."/>
            <person name="Sykes S."/>
            <person name="Wortman J."/>
            <person name="Nusbaum C."/>
            <person name="Birren B."/>
        </authorList>
    </citation>
    <scope>NUCLEOTIDE SEQUENCE [LARGE SCALE GENOMIC DNA]</scope>
    <source>
        <strain evidence="2 3">P1976</strain>
    </source>
</reference>
<dbReference type="AlphaFoldDB" id="A0A081A6L4"/>
<feature type="compositionally biased region" description="Low complexity" evidence="1">
    <location>
        <begin position="51"/>
        <end position="60"/>
    </location>
</feature>
<evidence type="ECO:0000313" key="2">
    <source>
        <dbReference type="EMBL" id="ETO74525.1"/>
    </source>
</evidence>
<proteinExistence type="predicted"/>
<feature type="compositionally biased region" description="Polar residues" evidence="1">
    <location>
        <begin position="225"/>
        <end position="235"/>
    </location>
</feature>
<evidence type="ECO:0000313" key="3">
    <source>
        <dbReference type="Proteomes" id="UP000028582"/>
    </source>
</evidence>
<name>A0A081A6L4_PHYNI</name>
<feature type="region of interest" description="Disordered" evidence="1">
    <location>
        <begin position="142"/>
        <end position="238"/>
    </location>
</feature>
<protein>
    <recommendedName>
        <fullName evidence="4">AP2/ERF domain-containing protein</fullName>
    </recommendedName>
</protein>
<feature type="compositionally biased region" description="Low complexity" evidence="1">
    <location>
        <begin position="174"/>
        <end position="210"/>
    </location>
</feature>
<comment type="caution">
    <text evidence="2">The sequence shown here is derived from an EMBL/GenBank/DDBJ whole genome shotgun (WGS) entry which is preliminary data.</text>
</comment>
<gene>
    <name evidence="2" type="ORF">F444_09762</name>
</gene>
<dbReference type="EMBL" id="ANJA01001794">
    <property type="protein sequence ID" value="ETO74525.1"/>
    <property type="molecule type" value="Genomic_DNA"/>
</dbReference>
<dbReference type="Proteomes" id="UP000028582">
    <property type="component" value="Unassembled WGS sequence"/>
</dbReference>
<evidence type="ECO:0008006" key="4">
    <source>
        <dbReference type="Google" id="ProtNLM"/>
    </source>
</evidence>
<organism evidence="2 3">
    <name type="scientific">Phytophthora nicotianae P1976</name>
    <dbReference type="NCBI Taxonomy" id="1317066"/>
    <lineage>
        <taxon>Eukaryota</taxon>
        <taxon>Sar</taxon>
        <taxon>Stramenopiles</taxon>
        <taxon>Oomycota</taxon>
        <taxon>Peronosporomycetes</taxon>
        <taxon>Peronosporales</taxon>
        <taxon>Peronosporaceae</taxon>
        <taxon>Phytophthora</taxon>
    </lineage>
</organism>
<evidence type="ECO:0000256" key="1">
    <source>
        <dbReference type="SAM" id="MobiDB-lite"/>
    </source>
</evidence>
<feature type="region of interest" description="Disordered" evidence="1">
    <location>
        <begin position="37"/>
        <end position="60"/>
    </location>
</feature>
<accession>A0A081A6L4</accession>
<dbReference type="OrthoDB" id="102039at2759"/>
<feature type="compositionally biased region" description="Basic and acidic residues" evidence="1">
    <location>
        <begin position="162"/>
        <end position="171"/>
    </location>
</feature>
<feature type="compositionally biased region" description="Basic residues" evidence="1">
    <location>
        <begin position="142"/>
        <end position="153"/>
    </location>
</feature>